<accession>A0A233V2V6</accession>
<keyword evidence="1" id="KW-1133">Transmembrane helix</keyword>
<feature type="transmembrane region" description="Helical" evidence="1">
    <location>
        <begin position="195"/>
        <end position="212"/>
    </location>
</feature>
<evidence type="ECO:0000313" key="3">
    <source>
        <dbReference type="Proteomes" id="UP000215413"/>
    </source>
</evidence>
<dbReference type="EMBL" id="NDYC01000036">
    <property type="protein sequence ID" value="OXZ26718.1"/>
    <property type="molecule type" value="Genomic_DNA"/>
</dbReference>
<proteinExistence type="predicted"/>
<keyword evidence="1" id="KW-0472">Membrane</keyword>
<feature type="transmembrane region" description="Helical" evidence="1">
    <location>
        <begin position="12"/>
        <end position="32"/>
    </location>
</feature>
<feature type="transmembrane region" description="Helical" evidence="1">
    <location>
        <begin position="97"/>
        <end position="113"/>
    </location>
</feature>
<feature type="transmembrane region" description="Helical" evidence="1">
    <location>
        <begin position="44"/>
        <end position="60"/>
    </location>
</feature>
<protein>
    <recommendedName>
        <fullName evidence="4">TIGR02206 family membrane protein</fullName>
    </recommendedName>
</protein>
<evidence type="ECO:0000256" key="1">
    <source>
        <dbReference type="SAM" id="Phobius"/>
    </source>
</evidence>
<gene>
    <name evidence="2" type="ORF">B9N49_07490</name>
</gene>
<evidence type="ECO:0008006" key="4">
    <source>
        <dbReference type="Google" id="ProtNLM"/>
    </source>
</evidence>
<organism evidence="2 3">
    <name type="scientific">Finegoldia magna</name>
    <name type="common">Peptostreptococcus magnus</name>
    <dbReference type="NCBI Taxonomy" id="1260"/>
    <lineage>
        <taxon>Bacteria</taxon>
        <taxon>Bacillati</taxon>
        <taxon>Bacillota</taxon>
        <taxon>Tissierellia</taxon>
        <taxon>Tissierellales</taxon>
        <taxon>Peptoniphilaceae</taxon>
        <taxon>Finegoldia</taxon>
    </lineage>
</organism>
<evidence type="ECO:0000313" key="2">
    <source>
        <dbReference type="EMBL" id="OXZ26718.1"/>
    </source>
</evidence>
<sequence>MTEFFRYNEDAYTNINITLLRLSLVLVIFLAYKLKHKTNLLKPALFVGLFGQVLLFAWYAGNNTLFIKEGLPLFHCRISAVMMLIAYIWHKDKLMRYFAWLGLIGAIISFAFPDPSKYLWPHVTNLTYIINHLILGYCGATILFTQQTTLKLKHSLIITTIMNALIMTVNLIIHTNYGYLVQFPKSVPVKFTPKVTFLIMTLIITSLITIAEKTLTKSFKNRQPEPQLTIQQKSHNF</sequence>
<feature type="transmembrane region" description="Helical" evidence="1">
    <location>
        <begin position="72"/>
        <end position="90"/>
    </location>
</feature>
<dbReference type="Proteomes" id="UP000215413">
    <property type="component" value="Unassembled WGS sequence"/>
</dbReference>
<reference evidence="3" key="1">
    <citation type="submission" date="2017-04" db="EMBL/GenBank/DDBJ databases">
        <title>Finegoldia magna isolated from orthopedic joint implant-associated infections.</title>
        <authorList>
            <person name="Bjorklund S."/>
            <person name="Bruggemann H."/>
            <person name="Jensen A."/>
            <person name="Hellmark B."/>
            <person name="Soderquist B."/>
        </authorList>
    </citation>
    <scope>NUCLEOTIDE SEQUENCE [LARGE SCALE GENOMIC DNA]</scope>
    <source>
        <strain evidence="3">CCUG 54800</strain>
    </source>
</reference>
<dbReference type="RefSeq" id="WP_094206185.1">
    <property type="nucleotide sequence ID" value="NZ_NDYC01000036.1"/>
</dbReference>
<keyword evidence="1" id="KW-0812">Transmembrane</keyword>
<dbReference type="Pfam" id="PF14808">
    <property type="entry name" value="TMEM164"/>
    <property type="match status" value="1"/>
</dbReference>
<dbReference type="AlphaFoldDB" id="A0A233V2V6"/>
<name>A0A233V2V6_FINMA</name>
<feature type="transmembrane region" description="Helical" evidence="1">
    <location>
        <begin position="125"/>
        <end position="144"/>
    </location>
</feature>
<comment type="caution">
    <text evidence="2">The sequence shown here is derived from an EMBL/GenBank/DDBJ whole genome shotgun (WGS) entry which is preliminary data.</text>
</comment>
<feature type="transmembrane region" description="Helical" evidence="1">
    <location>
        <begin position="156"/>
        <end position="175"/>
    </location>
</feature>